<accession>A0ABS7BTA6</accession>
<organism evidence="2 3">
    <name type="scientific">Sphingomonas citri</name>
    <dbReference type="NCBI Taxonomy" id="2862499"/>
    <lineage>
        <taxon>Bacteria</taxon>
        <taxon>Pseudomonadati</taxon>
        <taxon>Pseudomonadota</taxon>
        <taxon>Alphaproteobacteria</taxon>
        <taxon>Sphingomonadales</taxon>
        <taxon>Sphingomonadaceae</taxon>
        <taxon>Sphingomonas</taxon>
    </lineage>
</organism>
<evidence type="ECO:0000313" key="3">
    <source>
        <dbReference type="Proteomes" id="UP000759103"/>
    </source>
</evidence>
<evidence type="ECO:0000256" key="1">
    <source>
        <dbReference type="SAM" id="MobiDB-lite"/>
    </source>
</evidence>
<evidence type="ECO:0008006" key="4">
    <source>
        <dbReference type="Google" id="ProtNLM"/>
    </source>
</evidence>
<keyword evidence="3" id="KW-1185">Reference proteome</keyword>
<dbReference type="Proteomes" id="UP000759103">
    <property type="component" value="Unassembled WGS sequence"/>
</dbReference>
<evidence type="ECO:0000313" key="2">
    <source>
        <dbReference type="EMBL" id="MBW6532808.1"/>
    </source>
</evidence>
<protein>
    <recommendedName>
        <fullName evidence="4">ChaN family lipoprotein</fullName>
    </recommendedName>
</protein>
<name>A0ABS7BTA6_9SPHN</name>
<feature type="region of interest" description="Disordered" evidence="1">
    <location>
        <begin position="1"/>
        <end position="26"/>
    </location>
</feature>
<dbReference type="EMBL" id="JAHXZN010000010">
    <property type="protein sequence ID" value="MBW6532808.1"/>
    <property type="molecule type" value="Genomic_DNA"/>
</dbReference>
<gene>
    <name evidence="2" type="ORF">KZ820_18850</name>
</gene>
<sequence>MLVTSGAARPLAPPIEPADSPQVCSSLPGTEALAESAPRFVIVGEIHGTDQVPRLFGDIACVVARRRSVIVALEFDERSDEDVAHFLASPGDDAAVSRLLRSDIWARDMADGRSSIAMLTLLRRLRDWRAAGRVVEVHGTQPRVSGRLDQHYYELAMADRWASLADTHPNSVVLILVGSLHARLVRQPGMMFAPAASHLLPTDVVSLQSEPATGSAWNCQQDGCAPHPLAGKGTHKPAYIRVLPTITDGFNGVFSVGTSLTASAPAIETVGAR</sequence>
<comment type="caution">
    <text evidence="2">The sequence shown here is derived from an EMBL/GenBank/DDBJ whole genome shotgun (WGS) entry which is preliminary data.</text>
</comment>
<proteinExistence type="predicted"/>
<reference evidence="2 3" key="1">
    <citation type="submission" date="2021-07" db="EMBL/GenBank/DDBJ databases">
        <title>Sphingomonas sp.</title>
        <authorList>
            <person name="Feng G."/>
            <person name="Li J."/>
            <person name="Pan M."/>
        </authorList>
    </citation>
    <scope>NUCLEOTIDE SEQUENCE [LARGE SCALE GENOMIC DNA]</scope>
    <source>
        <strain evidence="2 3">RRHST34</strain>
    </source>
</reference>